<name>K8ZMT7_9ENTE</name>
<dbReference type="Gene3D" id="1.20.120.20">
    <property type="entry name" value="Apolipoprotein"/>
    <property type="match status" value="1"/>
</dbReference>
<keyword evidence="2" id="KW-1185">Reference proteome</keyword>
<dbReference type="eggNOG" id="COG4980">
    <property type="taxonomic scope" value="Bacteria"/>
</dbReference>
<dbReference type="SUPFAM" id="SSF47162">
    <property type="entry name" value="Apolipoprotein"/>
    <property type="match status" value="1"/>
</dbReference>
<sequence length="150" mass="17003">MLGTVLSTLLGVATGAIVGVFEAPTSGKELRRKIVDETKHLSSDLHEVQDSLNDVRQSFHHLTQTLQTVIPQMKEDVEELKRAAEFQLNPRIQRVQQSIQILQQDLAAAKGEEEVKNIIVSPLTLRAPSYFVYEQLLDQKAMQKRRTKKK</sequence>
<protein>
    <recommendedName>
        <fullName evidence="3">Gas vesicle protein</fullName>
    </recommendedName>
</protein>
<evidence type="ECO:0000313" key="1">
    <source>
        <dbReference type="EMBL" id="EKU27863.1"/>
    </source>
</evidence>
<gene>
    <name evidence="1" type="ORF">C683_0122</name>
</gene>
<dbReference type="Proteomes" id="UP000016057">
    <property type="component" value="Unassembled WGS sequence"/>
</dbReference>
<evidence type="ECO:0000313" key="2">
    <source>
        <dbReference type="Proteomes" id="UP000016057"/>
    </source>
</evidence>
<dbReference type="Pfam" id="PF12732">
    <property type="entry name" value="YtxH"/>
    <property type="match status" value="1"/>
</dbReference>
<dbReference type="RefSeq" id="WP_009488288.1">
    <property type="nucleotide sequence ID" value="NZ_AMYT01000007.1"/>
</dbReference>
<reference evidence="1 2" key="1">
    <citation type="journal article" date="2013" name="Genome Announc.">
        <title>Draft Genome Sequence of Catellicoccus marimammalium, a Novel Species Commonly Found in Gull Feces.</title>
        <authorList>
            <person name="Weigand M.R."/>
            <person name="Ryu H."/>
            <person name="Bozcek L."/>
            <person name="Konstantinidis K.T."/>
            <person name="Santo Domingo J.W."/>
        </authorList>
    </citation>
    <scope>NUCLEOTIDE SEQUENCE [LARGE SCALE GENOMIC DNA]</scope>
    <source>
        <strain evidence="1 2">M35/04/3</strain>
    </source>
</reference>
<dbReference type="EMBL" id="AMYT01000007">
    <property type="protein sequence ID" value="EKU27863.1"/>
    <property type="molecule type" value="Genomic_DNA"/>
</dbReference>
<accession>K8ZMT7</accession>
<organism evidence="1 2">
    <name type="scientific">Catellicoccus marimammalium M35/04/3</name>
    <dbReference type="NCBI Taxonomy" id="1234409"/>
    <lineage>
        <taxon>Bacteria</taxon>
        <taxon>Bacillati</taxon>
        <taxon>Bacillota</taxon>
        <taxon>Bacilli</taxon>
        <taxon>Lactobacillales</taxon>
        <taxon>Enterococcaceae</taxon>
        <taxon>Catellicoccus</taxon>
    </lineage>
</organism>
<evidence type="ECO:0008006" key="3">
    <source>
        <dbReference type="Google" id="ProtNLM"/>
    </source>
</evidence>
<proteinExistence type="predicted"/>
<dbReference type="OrthoDB" id="2139646at2"/>
<dbReference type="STRING" id="1234409.C683_0122"/>
<comment type="caution">
    <text evidence="1">The sequence shown here is derived from an EMBL/GenBank/DDBJ whole genome shotgun (WGS) entry which is preliminary data.</text>
</comment>
<dbReference type="AlphaFoldDB" id="K8ZMT7"/>
<dbReference type="InterPro" id="IPR024623">
    <property type="entry name" value="YtxH"/>
</dbReference>